<evidence type="ECO:0000313" key="8">
    <source>
        <dbReference type="EMBL" id="QHT84165.1"/>
    </source>
</evidence>
<evidence type="ECO:0000256" key="2">
    <source>
        <dbReference type="ARBA" id="ARBA00012512"/>
    </source>
</evidence>
<evidence type="ECO:0000256" key="3">
    <source>
        <dbReference type="ARBA" id="ARBA00022630"/>
    </source>
</evidence>
<keyword evidence="6" id="KW-1015">Disulfide bond</keyword>
<organism evidence="8">
    <name type="scientific">viral metagenome</name>
    <dbReference type="NCBI Taxonomy" id="1070528"/>
    <lineage>
        <taxon>unclassified sequences</taxon>
        <taxon>metagenomes</taxon>
        <taxon>organismal metagenomes</taxon>
    </lineage>
</organism>
<comment type="cofactor">
    <cofactor evidence="1">
        <name>FAD</name>
        <dbReference type="ChEBI" id="CHEBI:57692"/>
    </cofactor>
</comment>
<dbReference type="InterPro" id="IPR017905">
    <property type="entry name" value="ERV/ALR_sulphydryl_oxidase"/>
</dbReference>
<evidence type="ECO:0000256" key="4">
    <source>
        <dbReference type="ARBA" id="ARBA00022827"/>
    </source>
</evidence>
<dbReference type="InterPro" id="IPR036774">
    <property type="entry name" value="ERV/ALR_sulphydryl_oxid_sf"/>
</dbReference>
<keyword evidence="4" id="KW-0274">FAD</keyword>
<dbReference type="EC" id="1.8.3.2" evidence="2"/>
<keyword evidence="3" id="KW-0285">Flavoprotein</keyword>
<evidence type="ECO:0000256" key="5">
    <source>
        <dbReference type="ARBA" id="ARBA00023002"/>
    </source>
</evidence>
<proteinExistence type="predicted"/>
<protein>
    <recommendedName>
        <fullName evidence="2">thiol oxidase</fullName>
        <ecNumber evidence="2">1.8.3.2</ecNumber>
    </recommendedName>
</protein>
<dbReference type="AlphaFoldDB" id="A0A6C0HVH8"/>
<name>A0A6C0HVH8_9ZZZZ</name>
<evidence type="ECO:0000259" key="7">
    <source>
        <dbReference type="PROSITE" id="PS51324"/>
    </source>
</evidence>
<reference evidence="8" key="1">
    <citation type="journal article" date="2020" name="Nature">
        <title>Giant virus diversity and host interactions through global metagenomics.</title>
        <authorList>
            <person name="Schulz F."/>
            <person name="Roux S."/>
            <person name="Paez-Espino D."/>
            <person name="Jungbluth S."/>
            <person name="Walsh D.A."/>
            <person name="Denef V.J."/>
            <person name="McMahon K.D."/>
            <person name="Konstantinidis K.T."/>
            <person name="Eloe-Fadrosh E.A."/>
            <person name="Kyrpides N.C."/>
            <person name="Woyke T."/>
        </authorList>
    </citation>
    <scope>NUCLEOTIDE SEQUENCE</scope>
    <source>
        <strain evidence="8">GVMAG-M-3300023184-16</strain>
    </source>
</reference>
<dbReference type="Pfam" id="PF04777">
    <property type="entry name" value="Evr1_Alr"/>
    <property type="match status" value="1"/>
</dbReference>
<sequence length="237" mass="27630">MRQMNLTVNTKPPLITPSTDFIIPVTTSFPFAKRKFSSSTLASQTLQYHNSPIQTVASTTPVTNYTRNLRHVTQGTDETNKPKMLWGKPTWFLFHMIAEKMKPVYFLQNRMEILQIINTICINLPCPTCAEHAKAYIEKNRFFQIRNLDELKTMLFHFHNSVNARKNERIFLLHELSQYSQAIPANIVENFIKVFGRKSKNIRLLADDMHRQNITTQLKEWFQTHMDVFDGPVSTNP</sequence>
<dbReference type="PROSITE" id="PS51324">
    <property type="entry name" value="ERV_ALR"/>
    <property type="match status" value="1"/>
</dbReference>
<dbReference type="GO" id="GO:0016972">
    <property type="term" value="F:thiol oxidase activity"/>
    <property type="evidence" value="ECO:0007669"/>
    <property type="project" value="UniProtKB-EC"/>
</dbReference>
<keyword evidence="5" id="KW-0560">Oxidoreductase</keyword>
<evidence type="ECO:0000256" key="6">
    <source>
        <dbReference type="ARBA" id="ARBA00023157"/>
    </source>
</evidence>
<evidence type="ECO:0000256" key="1">
    <source>
        <dbReference type="ARBA" id="ARBA00001974"/>
    </source>
</evidence>
<dbReference type="SUPFAM" id="SSF69000">
    <property type="entry name" value="FAD-dependent thiol oxidase"/>
    <property type="match status" value="1"/>
</dbReference>
<accession>A0A6C0HVH8</accession>
<feature type="domain" description="ERV/ALR sulfhydryl oxidase" evidence="7">
    <location>
        <begin position="77"/>
        <end position="180"/>
    </location>
</feature>
<dbReference type="EMBL" id="MN740015">
    <property type="protein sequence ID" value="QHT84165.1"/>
    <property type="molecule type" value="Genomic_DNA"/>
</dbReference>
<dbReference type="Gene3D" id="1.20.120.310">
    <property type="entry name" value="ERV/ALR sulfhydryl oxidase domain"/>
    <property type="match status" value="1"/>
</dbReference>